<reference evidence="2 3" key="1">
    <citation type="submission" date="2021-03" db="EMBL/GenBank/DDBJ databases">
        <title>Complete Genome Sequences of Two Lysobacter Strains Isolated from Sea Water (Lysobacter caseinilyticus) and Soil (Lysobacter helvus) in South Korea.</title>
        <authorList>
            <person name="Watanabe Y."/>
            <person name="Arakawa K."/>
        </authorList>
    </citation>
    <scope>NUCLEOTIDE SEQUENCE [LARGE SCALE GENOMIC DNA]</scope>
    <source>
        <strain evidence="2 3">KVB24</strain>
    </source>
</reference>
<name>A0ABM7Q8Q3_9GAMM</name>
<protein>
    <recommendedName>
        <fullName evidence="4">DUF4124 domain-containing protein</fullName>
    </recommendedName>
</protein>
<evidence type="ECO:0000256" key="1">
    <source>
        <dbReference type="SAM" id="MobiDB-lite"/>
    </source>
</evidence>
<keyword evidence="3" id="KW-1185">Reference proteome</keyword>
<organism evidence="2 3">
    <name type="scientific">Noviluteimonas caseinilytica</name>
    <dbReference type="NCBI Taxonomy" id="2675101"/>
    <lineage>
        <taxon>Bacteria</taxon>
        <taxon>Pseudomonadati</taxon>
        <taxon>Pseudomonadota</taxon>
        <taxon>Gammaproteobacteria</taxon>
        <taxon>Lysobacterales</taxon>
        <taxon>Lysobacteraceae</taxon>
        <taxon>Noviluteimonas</taxon>
    </lineage>
</organism>
<gene>
    <name evidence="2" type="ORF">LYSCAS_28450</name>
</gene>
<accession>A0ABM7Q8Q3</accession>
<proteinExistence type="predicted"/>
<feature type="region of interest" description="Disordered" evidence="1">
    <location>
        <begin position="135"/>
        <end position="180"/>
    </location>
</feature>
<feature type="region of interest" description="Disordered" evidence="1">
    <location>
        <begin position="29"/>
        <end position="66"/>
    </location>
</feature>
<evidence type="ECO:0000313" key="2">
    <source>
        <dbReference type="EMBL" id="BCT93821.1"/>
    </source>
</evidence>
<sequence length="213" mass="22551">MLVDRAPAARYGRAARVRRGFRKSYDATRCNPISAGTPLGEPDPGGDGAAVPKHPPGDGSSLEGRRGRVLAANPPGRQAMWRRIVVSVVLGSGAAPVAAADLYRCIGPASVTYQQAPCGPGQVVSKTIPVVTEAPVEKPKAAKSQRRTGPMRSGPSSSSGVRGSGSDSIERRRATCATAKRVRDEKLERLGLRRTFDDLRKLDDRVQAACRGL</sequence>
<dbReference type="Proteomes" id="UP000681317">
    <property type="component" value="Chromosome"/>
</dbReference>
<evidence type="ECO:0008006" key="4">
    <source>
        <dbReference type="Google" id="ProtNLM"/>
    </source>
</evidence>
<feature type="compositionally biased region" description="Low complexity" evidence="1">
    <location>
        <begin position="147"/>
        <end position="167"/>
    </location>
</feature>
<evidence type="ECO:0000313" key="3">
    <source>
        <dbReference type="Proteomes" id="UP000681317"/>
    </source>
</evidence>
<dbReference type="EMBL" id="AP024545">
    <property type="protein sequence ID" value="BCT93821.1"/>
    <property type="molecule type" value="Genomic_DNA"/>
</dbReference>